<evidence type="ECO:0000313" key="2">
    <source>
        <dbReference type="Proteomes" id="UP000541444"/>
    </source>
</evidence>
<protein>
    <submittedName>
        <fullName evidence="1">Uncharacterized protein</fullName>
    </submittedName>
</protein>
<dbReference type="InterPro" id="IPR029063">
    <property type="entry name" value="SAM-dependent_MTases_sf"/>
</dbReference>
<accession>A0A7J7MF23</accession>
<dbReference type="OrthoDB" id="413520at2759"/>
<keyword evidence="2" id="KW-1185">Reference proteome</keyword>
<reference evidence="1 2" key="1">
    <citation type="journal article" date="2020" name="IScience">
        <title>Genome Sequencing of the Endangered Kingdonia uniflora (Circaeasteraceae, Ranunculales) Reveals Potential Mechanisms of Evolutionary Specialization.</title>
        <authorList>
            <person name="Sun Y."/>
            <person name="Deng T."/>
            <person name="Zhang A."/>
            <person name="Moore M.J."/>
            <person name="Landis J.B."/>
            <person name="Lin N."/>
            <person name="Zhang H."/>
            <person name="Zhang X."/>
            <person name="Huang J."/>
            <person name="Zhang X."/>
            <person name="Sun H."/>
            <person name="Wang H."/>
        </authorList>
    </citation>
    <scope>NUCLEOTIDE SEQUENCE [LARGE SCALE GENOMIC DNA]</scope>
    <source>
        <strain evidence="1">TB1705</strain>
        <tissue evidence="1">Leaf</tissue>
    </source>
</reference>
<dbReference type="Proteomes" id="UP000541444">
    <property type="component" value="Unassembled WGS sequence"/>
</dbReference>
<comment type="caution">
    <text evidence="1">The sequence shown here is derived from an EMBL/GenBank/DDBJ whole genome shotgun (WGS) entry which is preliminary data.</text>
</comment>
<name>A0A7J7MF23_9MAGN</name>
<proteinExistence type="predicted"/>
<gene>
    <name evidence="1" type="ORF">GIB67_003602</name>
</gene>
<organism evidence="1 2">
    <name type="scientific">Kingdonia uniflora</name>
    <dbReference type="NCBI Taxonomy" id="39325"/>
    <lineage>
        <taxon>Eukaryota</taxon>
        <taxon>Viridiplantae</taxon>
        <taxon>Streptophyta</taxon>
        <taxon>Embryophyta</taxon>
        <taxon>Tracheophyta</taxon>
        <taxon>Spermatophyta</taxon>
        <taxon>Magnoliopsida</taxon>
        <taxon>Ranunculales</taxon>
        <taxon>Circaeasteraceae</taxon>
        <taxon>Kingdonia</taxon>
    </lineage>
</organism>
<dbReference type="Gene3D" id="3.40.50.150">
    <property type="entry name" value="Vaccinia Virus protein VP39"/>
    <property type="match status" value="1"/>
</dbReference>
<sequence length="307" mass="34345">MEEEEEEIELVLVQLGSYTTPIQLVRDSSEEILLLWSIQQPTHFKQNALVHQSSLRLDLEACGRSLTIFQSPSSMSTPGVTGAVMWDSGVILAKFLEHSVDSGTLLLQSKKLINKNVEANVRDGYSRGAVTVSELVWGDDVESDLIEPPPDYGWEEVPLHPNATEMVHIPYELADGLYGSSRTLRKAPSIDLSRFRYWCSRTEQESIWDVPVEALGPLGQRRNAKCGSEGAVADLLLTLLQLCGTQTTIMLTGELRNDAVLEHFLDLAMKDFVVGRVDQEHWHPEYHSSRVMMLVLVKKSVKIGTED</sequence>
<dbReference type="EMBL" id="JACGCM010001564">
    <property type="protein sequence ID" value="KAF6153412.1"/>
    <property type="molecule type" value="Genomic_DNA"/>
</dbReference>
<dbReference type="AlphaFoldDB" id="A0A7J7MF23"/>
<evidence type="ECO:0000313" key="1">
    <source>
        <dbReference type="EMBL" id="KAF6153412.1"/>
    </source>
</evidence>